<feature type="transmembrane region" description="Helical" evidence="1">
    <location>
        <begin position="33"/>
        <end position="51"/>
    </location>
</feature>
<keyword evidence="1" id="KW-0472">Membrane</keyword>
<dbReference type="EMBL" id="BAAAQX010000002">
    <property type="protein sequence ID" value="GAA2205567.1"/>
    <property type="molecule type" value="Genomic_DNA"/>
</dbReference>
<evidence type="ECO:0000313" key="2">
    <source>
        <dbReference type="EMBL" id="GAA2205567.1"/>
    </source>
</evidence>
<dbReference type="Proteomes" id="UP001499843">
    <property type="component" value="Unassembled WGS sequence"/>
</dbReference>
<accession>A0ABP5P1I7</accession>
<sequence length="54" mass="5690">MGMGRILLIVAAVVAALVLLGPLVGFALTLLKWGLVIGAVVLGVMFLSKWLKRT</sequence>
<evidence type="ECO:0000313" key="3">
    <source>
        <dbReference type="Proteomes" id="UP001499843"/>
    </source>
</evidence>
<name>A0ABP5P1I7_9ACTN</name>
<proteinExistence type="predicted"/>
<evidence type="ECO:0000256" key="1">
    <source>
        <dbReference type="SAM" id="Phobius"/>
    </source>
</evidence>
<organism evidence="2 3">
    <name type="scientific">Nonomuraea monospora</name>
    <dbReference type="NCBI Taxonomy" id="568818"/>
    <lineage>
        <taxon>Bacteria</taxon>
        <taxon>Bacillati</taxon>
        <taxon>Actinomycetota</taxon>
        <taxon>Actinomycetes</taxon>
        <taxon>Streptosporangiales</taxon>
        <taxon>Streptosporangiaceae</taxon>
        <taxon>Nonomuraea</taxon>
    </lineage>
</organism>
<keyword evidence="1" id="KW-1133">Transmembrane helix</keyword>
<gene>
    <name evidence="2" type="ORF">GCM10009850_010250</name>
</gene>
<protein>
    <submittedName>
        <fullName evidence="2">Uncharacterized protein</fullName>
    </submittedName>
</protein>
<comment type="caution">
    <text evidence="2">The sequence shown here is derived from an EMBL/GenBank/DDBJ whole genome shotgun (WGS) entry which is preliminary data.</text>
</comment>
<reference evidence="3" key="1">
    <citation type="journal article" date="2019" name="Int. J. Syst. Evol. Microbiol.">
        <title>The Global Catalogue of Microorganisms (GCM) 10K type strain sequencing project: providing services to taxonomists for standard genome sequencing and annotation.</title>
        <authorList>
            <consortium name="The Broad Institute Genomics Platform"/>
            <consortium name="The Broad Institute Genome Sequencing Center for Infectious Disease"/>
            <person name="Wu L."/>
            <person name="Ma J."/>
        </authorList>
    </citation>
    <scope>NUCLEOTIDE SEQUENCE [LARGE SCALE GENOMIC DNA]</scope>
    <source>
        <strain evidence="3">JCM 16114</strain>
    </source>
</reference>
<feature type="transmembrane region" description="Helical" evidence="1">
    <location>
        <begin position="7"/>
        <end position="27"/>
    </location>
</feature>
<keyword evidence="3" id="KW-1185">Reference proteome</keyword>
<keyword evidence="1" id="KW-0812">Transmembrane</keyword>